<gene>
    <name evidence="2" type="ORF">DVH24_023460</name>
</gene>
<dbReference type="Pfam" id="PF07468">
    <property type="entry name" value="Agglutinin"/>
    <property type="match status" value="1"/>
</dbReference>
<dbReference type="InterPro" id="IPR008998">
    <property type="entry name" value="Agglutinin"/>
</dbReference>
<sequence length="88" mass="10402">MEPEESGYGGRVHIKSCYNNRYLRRANHRQYWIVAGAYEPKEDLSHWSCTLFEPEVVRSDNKAVIRLIHVRLGHYVTSFTKNDFNQCL</sequence>
<evidence type="ECO:0000313" key="2">
    <source>
        <dbReference type="EMBL" id="RXH77186.1"/>
    </source>
</evidence>
<dbReference type="PANTHER" id="PTHR39244:SF5">
    <property type="entry name" value="NATTERIN-3-LIKE"/>
    <property type="match status" value="1"/>
</dbReference>
<dbReference type="AlphaFoldDB" id="A0A498I0P5"/>
<evidence type="ECO:0000259" key="1">
    <source>
        <dbReference type="Pfam" id="PF07468"/>
    </source>
</evidence>
<dbReference type="EMBL" id="RDQH01000340">
    <property type="protein sequence ID" value="RXH77186.1"/>
    <property type="molecule type" value="Genomic_DNA"/>
</dbReference>
<dbReference type="InterPro" id="IPR053237">
    <property type="entry name" value="Natterin_C"/>
</dbReference>
<dbReference type="InterPro" id="IPR036242">
    <property type="entry name" value="Agglutinin_dom_sf"/>
</dbReference>
<reference evidence="2 3" key="1">
    <citation type="submission" date="2018-10" db="EMBL/GenBank/DDBJ databases">
        <title>A high-quality apple genome assembly.</title>
        <authorList>
            <person name="Hu J."/>
        </authorList>
    </citation>
    <scope>NUCLEOTIDE SEQUENCE [LARGE SCALE GENOMIC DNA]</scope>
    <source>
        <strain evidence="3">cv. HFTH1</strain>
        <tissue evidence="2">Young leaf</tissue>
    </source>
</reference>
<organism evidence="2 3">
    <name type="scientific">Malus domestica</name>
    <name type="common">Apple</name>
    <name type="synonym">Pyrus malus</name>
    <dbReference type="NCBI Taxonomy" id="3750"/>
    <lineage>
        <taxon>Eukaryota</taxon>
        <taxon>Viridiplantae</taxon>
        <taxon>Streptophyta</taxon>
        <taxon>Embryophyta</taxon>
        <taxon>Tracheophyta</taxon>
        <taxon>Spermatophyta</taxon>
        <taxon>Magnoliopsida</taxon>
        <taxon>eudicotyledons</taxon>
        <taxon>Gunneridae</taxon>
        <taxon>Pentapetalae</taxon>
        <taxon>rosids</taxon>
        <taxon>fabids</taxon>
        <taxon>Rosales</taxon>
        <taxon>Rosaceae</taxon>
        <taxon>Amygdaloideae</taxon>
        <taxon>Maleae</taxon>
        <taxon>Malus</taxon>
    </lineage>
</organism>
<dbReference type="Gene3D" id="2.80.10.50">
    <property type="match status" value="1"/>
</dbReference>
<dbReference type="PANTHER" id="PTHR39244">
    <property type="entry name" value="NATTERIN-4"/>
    <property type="match status" value="1"/>
</dbReference>
<dbReference type="Proteomes" id="UP000290289">
    <property type="component" value="Chromosome 14"/>
</dbReference>
<proteinExistence type="predicted"/>
<protein>
    <recommendedName>
        <fullName evidence="1">Agglutinin domain-containing protein</fullName>
    </recommendedName>
</protein>
<name>A0A498I0P5_MALDO</name>
<dbReference type="SUPFAM" id="SSF50382">
    <property type="entry name" value="Agglutinin"/>
    <property type="match status" value="1"/>
</dbReference>
<evidence type="ECO:0000313" key="3">
    <source>
        <dbReference type="Proteomes" id="UP000290289"/>
    </source>
</evidence>
<comment type="caution">
    <text evidence="2">The sequence shown here is derived from an EMBL/GenBank/DDBJ whole genome shotgun (WGS) entry which is preliminary data.</text>
</comment>
<keyword evidence="3" id="KW-1185">Reference proteome</keyword>
<accession>A0A498I0P5</accession>
<feature type="domain" description="Agglutinin" evidence="1">
    <location>
        <begin position="7"/>
        <end position="82"/>
    </location>
</feature>